<dbReference type="Proteomes" id="UP000245802">
    <property type="component" value="Chromosome"/>
</dbReference>
<evidence type="ECO:0000313" key="2">
    <source>
        <dbReference type="Proteomes" id="UP000245802"/>
    </source>
</evidence>
<dbReference type="Pfam" id="PF07394">
    <property type="entry name" value="DUF1501"/>
    <property type="match status" value="1"/>
</dbReference>
<dbReference type="RefSeq" id="WP_010040779.1">
    <property type="nucleotide sequence ID" value="NZ_CP025958.1"/>
</dbReference>
<dbReference type="KEGG" id="gog:C1280_33135"/>
<dbReference type="PANTHER" id="PTHR43737:SF1">
    <property type="entry name" value="DUF1501 DOMAIN-CONTAINING PROTEIN"/>
    <property type="match status" value="1"/>
</dbReference>
<dbReference type="SUPFAM" id="SSF53649">
    <property type="entry name" value="Alkaline phosphatase-like"/>
    <property type="match status" value="1"/>
</dbReference>
<dbReference type="PROSITE" id="PS51318">
    <property type="entry name" value="TAT"/>
    <property type="match status" value="1"/>
</dbReference>
<sequence>MSPFTHPHLTRRDAIQAGAVGLLGLGMSPLSALRAEPSPRARAVIYVFLSGGLAQHESFDPKPNAPDSIRGEFGTTATKTPGLRVTEHLPKLAACSDKWCVVRSLTHKSNDHSLGHHIMLTGRSDAPVGFNPSKPQPTDHPSLAAIAGAVTRARNNLPPALVLPDKIVHNAGRVIPGQFAGVMGRARDPWFLEASAFEPKAYGAYPEYEFDHQQRPFQPVRKGFTLPDLSLPQGIGAERFADRLDVLAHLDRQRKTLAEAASTGALDRSRADAVSLLTDARVRAAFDLKRADPRDVERYGNNAFGWSLLMAARLVEAGVNLVQVNLGNNETWDTHGNAFPHLKDKLLPPTDRSLSALIADLDQRGLLGSTLVVVAGEFGRTPRVSTLTQHYKGPGRDHWGAVQSVLLAGGGVSGGRVVGSSDKNGGFPATDPQTPENFAATIYSALGLPKTAAWHDAENRPHHLYHADPMPVA</sequence>
<dbReference type="AlphaFoldDB" id="A0A2Z3HIS6"/>
<organism evidence="1 2">
    <name type="scientific">Gemmata obscuriglobus</name>
    <dbReference type="NCBI Taxonomy" id="114"/>
    <lineage>
        <taxon>Bacteria</taxon>
        <taxon>Pseudomonadati</taxon>
        <taxon>Planctomycetota</taxon>
        <taxon>Planctomycetia</taxon>
        <taxon>Gemmatales</taxon>
        <taxon>Gemmataceae</taxon>
        <taxon>Gemmata</taxon>
    </lineage>
</organism>
<evidence type="ECO:0000313" key="1">
    <source>
        <dbReference type="EMBL" id="AWM41370.1"/>
    </source>
</evidence>
<keyword evidence="2" id="KW-1185">Reference proteome</keyword>
<dbReference type="OrthoDB" id="127333at2"/>
<protein>
    <submittedName>
        <fullName evidence="1">DUF1501 domain-containing protein</fullName>
    </submittedName>
</protein>
<reference evidence="1 2" key="1">
    <citation type="submission" date="2018-01" db="EMBL/GenBank/DDBJ databases">
        <title>G. obscuriglobus.</title>
        <authorList>
            <person name="Franke J."/>
            <person name="Blomberg W."/>
            <person name="Selmecki A."/>
        </authorList>
    </citation>
    <scope>NUCLEOTIDE SEQUENCE [LARGE SCALE GENOMIC DNA]</scope>
    <source>
        <strain evidence="1 2">DSM 5831</strain>
    </source>
</reference>
<proteinExistence type="predicted"/>
<name>A0A2Z3HIS6_9BACT</name>
<dbReference type="PANTHER" id="PTHR43737">
    <property type="entry name" value="BLL7424 PROTEIN"/>
    <property type="match status" value="1"/>
</dbReference>
<dbReference type="InterPro" id="IPR006311">
    <property type="entry name" value="TAT_signal"/>
</dbReference>
<dbReference type="InterPro" id="IPR017850">
    <property type="entry name" value="Alkaline_phosphatase_core_sf"/>
</dbReference>
<accession>A0A2Z3HIS6</accession>
<gene>
    <name evidence="1" type="ORF">C1280_33135</name>
</gene>
<dbReference type="InterPro" id="IPR010869">
    <property type="entry name" value="DUF1501"/>
</dbReference>
<dbReference type="EMBL" id="CP025958">
    <property type="protein sequence ID" value="AWM41370.1"/>
    <property type="molecule type" value="Genomic_DNA"/>
</dbReference>